<evidence type="ECO:0000313" key="1">
    <source>
        <dbReference type="EMBL" id="CAD8227193.1"/>
    </source>
</evidence>
<gene>
    <name evidence="1" type="ORF">MPUS1402_LOCUS517</name>
</gene>
<name>A0A7R9T724_MICPS</name>
<sequence length="102" mass="11259">MTSTLFGSILYATRPSSSRPAWSVNPTQPQLTIFFFFATWSERRGKNALKNSLNHSECPPTMTQSASFVFSTTHAANSSSASLPHRSTFLFPSLFRASHDGI</sequence>
<accession>A0A7R9T724</accession>
<protein>
    <submittedName>
        <fullName evidence="1">Uncharacterized protein</fullName>
    </submittedName>
</protein>
<dbReference type="EMBL" id="HBDY01000711">
    <property type="protein sequence ID" value="CAD8227193.1"/>
    <property type="molecule type" value="Transcribed_RNA"/>
</dbReference>
<reference evidence="1" key="1">
    <citation type="submission" date="2021-01" db="EMBL/GenBank/DDBJ databases">
        <authorList>
            <person name="Corre E."/>
            <person name="Pelletier E."/>
            <person name="Niang G."/>
            <person name="Scheremetjew M."/>
            <person name="Finn R."/>
            <person name="Kale V."/>
            <person name="Holt S."/>
            <person name="Cochrane G."/>
            <person name="Meng A."/>
            <person name="Brown T."/>
            <person name="Cohen L."/>
        </authorList>
    </citation>
    <scope>NUCLEOTIDE SEQUENCE</scope>
    <source>
        <strain evidence="1">RCC1614</strain>
    </source>
</reference>
<organism evidence="1">
    <name type="scientific">Micromonas pusilla</name>
    <name type="common">Picoplanktonic green alga</name>
    <name type="synonym">Chromulina pusilla</name>
    <dbReference type="NCBI Taxonomy" id="38833"/>
    <lineage>
        <taxon>Eukaryota</taxon>
        <taxon>Viridiplantae</taxon>
        <taxon>Chlorophyta</taxon>
        <taxon>Mamiellophyceae</taxon>
        <taxon>Mamiellales</taxon>
        <taxon>Mamiellaceae</taxon>
        <taxon>Micromonas</taxon>
    </lineage>
</organism>
<dbReference type="AlphaFoldDB" id="A0A7R9T724"/>
<proteinExistence type="predicted"/>